<sequence length="79" mass="9026">MQNQNQQPIQAKARERQEDRGQATLEIYALIALRSLNAAQTAFKRGRNHTKKNLSGTRLLLGPVLFTVSRRRAAGRRQR</sequence>
<dbReference type="AlphaFoldDB" id="A0AAV4CT78"/>
<reference evidence="1 2" key="1">
    <citation type="journal article" date="2021" name="Elife">
        <title>Chloroplast acquisition without the gene transfer in kleptoplastic sea slugs, Plakobranchus ocellatus.</title>
        <authorList>
            <person name="Maeda T."/>
            <person name="Takahashi S."/>
            <person name="Yoshida T."/>
            <person name="Shimamura S."/>
            <person name="Takaki Y."/>
            <person name="Nagai Y."/>
            <person name="Toyoda A."/>
            <person name="Suzuki Y."/>
            <person name="Arimoto A."/>
            <person name="Ishii H."/>
            <person name="Satoh N."/>
            <person name="Nishiyama T."/>
            <person name="Hasebe M."/>
            <person name="Maruyama T."/>
            <person name="Minagawa J."/>
            <person name="Obokata J."/>
            <person name="Shigenobu S."/>
        </authorList>
    </citation>
    <scope>NUCLEOTIDE SEQUENCE [LARGE SCALE GENOMIC DNA]</scope>
</reference>
<evidence type="ECO:0000313" key="1">
    <source>
        <dbReference type="EMBL" id="GFO35117.1"/>
    </source>
</evidence>
<organism evidence="1 2">
    <name type="scientific">Plakobranchus ocellatus</name>
    <dbReference type="NCBI Taxonomy" id="259542"/>
    <lineage>
        <taxon>Eukaryota</taxon>
        <taxon>Metazoa</taxon>
        <taxon>Spiralia</taxon>
        <taxon>Lophotrochozoa</taxon>
        <taxon>Mollusca</taxon>
        <taxon>Gastropoda</taxon>
        <taxon>Heterobranchia</taxon>
        <taxon>Euthyneura</taxon>
        <taxon>Panpulmonata</taxon>
        <taxon>Sacoglossa</taxon>
        <taxon>Placobranchoidea</taxon>
        <taxon>Plakobranchidae</taxon>
        <taxon>Plakobranchus</taxon>
    </lineage>
</organism>
<proteinExistence type="predicted"/>
<dbReference type="Proteomes" id="UP000735302">
    <property type="component" value="Unassembled WGS sequence"/>
</dbReference>
<gene>
    <name evidence="1" type="ORF">PoB_006162200</name>
</gene>
<accession>A0AAV4CT78</accession>
<dbReference type="EMBL" id="BLXT01006957">
    <property type="protein sequence ID" value="GFO35117.1"/>
    <property type="molecule type" value="Genomic_DNA"/>
</dbReference>
<evidence type="ECO:0000313" key="2">
    <source>
        <dbReference type="Proteomes" id="UP000735302"/>
    </source>
</evidence>
<name>A0AAV4CT78_9GAST</name>
<keyword evidence="2" id="KW-1185">Reference proteome</keyword>
<comment type="caution">
    <text evidence="1">The sequence shown here is derived from an EMBL/GenBank/DDBJ whole genome shotgun (WGS) entry which is preliminary data.</text>
</comment>
<protein>
    <submittedName>
        <fullName evidence="1">Uncharacterized protein</fullName>
    </submittedName>
</protein>